<gene>
    <name evidence="2" type="ORF">FHK87_12400</name>
</gene>
<dbReference type="OrthoDB" id="7172369at2"/>
<dbReference type="InterPro" id="IPR045497">
    <property type="entry name" value="DUF6438"/>
</dbReference>
<sequence length="154" mass="18029">MKYVLVVLGLFYFSCTSNKKPLAEILQNDEVMVFYSKGRCFGKCEVYDLQIYTDGSVSFTAIDNLPVKGKYKTVLEDEEFKALKVLLSKGPYKIKSFKKIRDKQVIKLRFKNDLYKYYTSQVGGDLEKINIKLESIVRDIKVKFWKQENNKSLY</sequence>
<accession>A0A504J5J6</accession>
<evidence type="ECO:0000313" key="2">
    <source>
        <dbReference type="EMBL" id="TPN86067.1"/>
    </source>
</evidence>
<protein>
    <recommendedName>
        <fullName evidence="1">DUF6438 domain-containing protein</fullName>
    </recommendedName>
</protein>
<reference evidence="2 3" key="1">
    <citation type="submission" date="2019-06" db="EMBL/GenBank/DDBJ databases">
        <authorList>
            <person name="Meng X."/>
        </authorList>
    </citation>
    <scope>NUCLEOTIDE SEQUENCE [LARGE SCALE GENOMIC DNA]</scope>
    <source>
        <strain evidence="2 3">M625</strain>
    </source>
</reference>
<dbReference type="Pfam" id="PF20033">
    <property type="entry name" value="DUF6438"/>
    <property type="match status" value="1"/>
</dbReference>
<proteinExistence type="predicted"/>
<name>A0A504J5J6_9FLAO</name>
<comment type="caution">
    <text evidence="2">The sequence shown here is derived from an EMBL/GenBank/DDBJ whole genome shotgun (WGS) entry which is preliminary data.</text>
</comment>
<dbReference type="AlphaFoldDB" id="A0A504J5J6"/>
<evidence type="ECO:0000313" key="3">
    <source>
        <dbReference type="Proteomes" id="UP000315540"/>
    </source>
</evidence>
<feature type="domain" description="DUF6438" evidence="1">
    <location>
        <begin position="33"/>
        <end position="123"/>
    </location>
</feature>
<dbReference type="Proteomes" id="UP000315540">
    <property type="component" value="Unassembled WGS sequence"/>
</dbReference>
<organism evidence="2 3">
    <name type="scientific">Aquimarina algicola</name>
    <dbReference type="NCBI Taxonomy" id="2589995"/>
    <lineage>
        <taxon>Bacteria</taxon>
        <taxon>Pseudomonadati</taxon>
        <taxon>Bacteroidota</taxon>
        <taxon>Flavobacteriia</taxon>
        <taxon>Flavobacteriales</taxon>
        <taxon>Flavobacteriaceae</taxon>
        <taxon>Aquimarina</taxon>
    </lineage>
</organism>
<evidence type="ECO:0000259" key="1">
    <source>
        <dbReference type="Pfam" id="PF20033"/>
    </source>
</evidence>
<keyword evidence="3" id="KW-1185">Reference proteome</keyword>
<dbReference type="RefSeq" id="WP_140593326.1">
    <property type="nucleotide sequence ID" value="NZ_VFWZ01000003.1"/>
</dbReference>
<dbReference type="EMBL" id="VFWZ01000003">
    <property type="protein sequence ID" value="TPN86067.1"/>
    <property type="molecule type" value="Genomic_DNA"/>
</dbReference>